<dbReference type="KEGG" id="pti:PHATRDRAFT_54974"/>
<dbReference type="Pfam" id="PF00561">
    <property type="entry name" value="Abhydrolase_1"/>
    <property type="match status" value="1"/>
</dbReference>
<dbReference type="GO" id="GO:0052689">
    <property type="term" value="F:carboxylic ester hydrolase activity"/>
    <property type="evidence" value="ECO:0007669"/>
    <property type="project" value="TreeGrafter"/>
</dbReference>
<dbReference type="PANTHER" id="PTHR42886">
    <property type="entry name" value="RE40534P-RELATED"/>
    <property type="match status" value="1"/>
</dbReference>
<evidence type="ECO:0000259" key="3">
    <source>
        <dbReference type="Pfam" id="PF00561"/>
    </source>
</evidence>
<comment type="similarity">
    <text evidence="1">Belongs to the peptidase S33 family. ABHD4/ABHD5 subfamily.</text>
</comment>
<dbReference type="GeneID" id="7195397"/>
<dbReference type="SUPFAM" id="SSF53474">
    <property type="entry name" value="alpha/beta-Hydrolases"/>
    <property type="match status" value="1"/>
</dbReference>
<keyword evidence="4" id="KW-0378">Hydrolase</keyword>
<dbReference type="EMBL" id="CM000622">
    <property type="protein sequence ID" value="EEC44765.1"/>
    <property type="molecule type" value="Genomic_DNA"/>
</dbReference>
<organism evidence="4 5">
    <name type="scientific">Phaeodactylum tricornutum (strain CCAP 1055/1)</name>
    <dbReference type="NCBI Taxonomy" id="556484"/>
    <lineage>
        <taxon>Eukaryota</taxon>
        <taxon>Sar</taxon>
        <taxon>Stramenopiles</taxon>
        <taxon>Ochrophyta</taxon>
        <taxon>Bacillariophyta</taxon>
        <taxon>Bacillariophyceae</taxon>
        <taxon>Bacillariophycidae</taxon>
        <taxon>Naviculales</taxon>
        <taxon>Phaeodactylaceae</taxon>
        <taxon>Phaeodactylum</taxon>
    </lineage>
</organism>
<dbReference type="Proteomes" id="UP000000759">
    <property type="component" value="Chromosome 20"/>
</dbReference>
<dbReference type="InterPro" id="IPR029058">
    <property type="entry name" value="AB_hydrolase_fold"/>
</dbReference>
<feature type="compositionally biased region" description="Polar residues" evidence="2">
    <location>
        <begin position="484"/>
        <end position="494"/>
    </location>
</feature>
<dbReference type="PRINTS" id="PR00111">
    <property type="entry name" value="ABHYDROLASE"/>
</dbReference>
<dbReference type="PaxDb" id="2850-Phatr54974"/>
<dbReference type="InterPro" id="IPR000073">
    <property type="entry name" value="AB_hydrolase_1"/>
</dbReference>
<accession>B7G957</accession>
<sequence length="494" mass="55496">MFESAPTEQSGIFGSGFLSFTSAQNREVSLITKKREAKSSGNCVVFHVMLHRFFRLVSSFSFSRASNNMWFWASASQYALNLDGLKQAENKLLQLARQFGNRAPEDYDIRLLDTHIPHTSVPLSSHSCQLHENLPEGEYLMHGIEVKSRTASTQHSSDAPLVMLHGYMNGAAYFYRNLVGLSNYFSSVVALDMLGWGLSSRPNFKAIQDDTLRTTEDFFVESLEAWRHANKIDRMVLAGHSMGGYLSVAYCEKYPDRVERLILISPVGVPEESQKVLEERKARIQASLQGRLMYGTFNYLFGRQTPGDVLRMLPTSRSERMIQEYVRRRLPAIDDEKERVAVSEYLYRSAVTLPASGEYCINRILTPGIFAKEPALHRIPHLKVPSVGFLYGAQDWMDSNGGLQVQQAVEAKRSMNQDAPRVDVYQVSKSGHLLMLDNWEEFNAGMITSAGGIPSDLSRRPVKLEPSKSVPPIAPVYESESQRTDVSTSVEVAS</sequence>
<gene>
    <name evidence="4" type="ORF">PHATRDRAFT_54974</name>
</gene>
<feature type="region of interest" description="Disordered" evidence="2">
    <location>
        <begin position="459"/>
        <end position="494"/>
    </location>
</feature>
<dbReference type="PANTHER" id="PTHR42886:SF29">
    <property type="entry name" value="PUMMELIG, ISOFORM A"/>
    <property type="match status" value="1"/>
</dbReference>
<dbReference type="HOGENOM" id="CLU_017361_2_2_1"/>
<dbReference type="Gene3D" id="3.40.50.1820">
    <property type="entry name" value="alpha/beta hydrolase"/>
    <property type="match status" value="1"/>
</dbReference>
<evidence type="ECO:0000313" key="5">
    <source>
        <dbReference type="Proteomes" id="UP000000759"/>
    </source>
</evidence>
<dbReference type="GO" id="GO:0006654">
    <property type="term" value="P:phosphatidic acid biosynthetic process"/>
    <property type="evidence" value="ECO:0007669"/>
    <property type="project" value="TreeGrafter"/>
</dbReference>
<reference evidence="4 5" key="1">
    <citation type="journal article" date="2008" name="Nature">
        <title>The Phaeodactylum genome reveals the evolutionary history of diatom genomes.</title>
        <authorList>
            <person name="Bowler C."/>
            <person name="Allen A.E."/>
            <person name="Badger J.H."/>
            <person name="Grimwood J."/>
            <person name="Jabbari K."/>
            <person name="Kuo A."/>
            <person name="Maheswari U."/>
            <person name="Martens C."/>
            <person name="Maumus F."/>
            <person name="Otillar R.P."/>
            <person name="Rayko E."/>
            <person name="Salamov A."/>
            <person name="Vandepoele K."/>
            <person name="Beszteri B."/>
            <person name="Gruber A."/>
            <person name="Heijde M."/>
            <person name="Katinka M."/>
            <person name="Mock T."/>
            <person name="Valentin K."/>
            <person name="Verret F."/>
            <person name="Berges J.A."/>
            <person name="Brownlee C."/>
            <person name="Cadoret J.P."/>
            <person name="Chiovitti A."/>
            <person name="Choi C.J."/>
            <person name="Coesel S."/>
            <person name="De Martino A."/>
            <person name="Detter J.C."/>
            <person name="Durkin C."/>
            <person name="Falciatore A."/>
            <person name="Fournet J."/>
            <person name="Haruta M."/>
            <person name="Huysman M.J."/>
            <person name="Jenkins B.D."/>
            <person name="Jiroutova K."/>
            <person name="Jorgensen R.E."/>
            <person name="Joubert Y."/>
            <person name="Kaplan A."/>
            <person name="Kroger N."/>
            <person name="Kroth P.G."/>
            <person name="La Roche J."/>
            <person name="Lindquist E."/>
            <person name="Lommer M."/>
            <person name="Martin-Jezequel V."/>
            <person name="Lopez P.J."/>
            <person name="Lucas S."/>
            <person name="Mangogna M."/>
            <person name="McGinnis K."/>
            <person name="Medlin L.K."/>
            <person name="Montsant A."/>
            <person name="Oudot-Le Secq M.P."/>
            <person name="Napoli C."/>
            <person name="Obornik M."/>
            <person name="Parker M.S."/>
            <person name="Petit J.L."/>
            <person name="Porcel B.M."/>
            <person name="Poulsen N."/>
            <person name="Robison M."/>
            <person name="Rychlewski L."/>
            <person name="Rynearson T.A."/>
            <person name="Schmutz J."/>
            <person name="Shapiro H."/>
            <person name="Siaut M."/>
            <person name="Stanley M."/>
            <person name="Sussman M.R."/>
            <person name="Taylor A.R."/>
            <person name="Vardi A."/>
            <person name="von Dassow P."/>
            <person name="Vyverman W."/>
            <person name="Willis A."/>
            <person name="Wyrwicz L.S."/>
            <person name="Rokhsar D.S."/>
            <person name="Weissenbach J."/>
            <person name="Armbrust E.V."/>
            <person name="Green B.R."/>
            <person name="Van de Peer Y."/>
            <person name="Grigoriev I.V."/>
        </authorList>
    </citation>
    <scope>NUCLEOTIDE SEQUENCE [LARGE SCALE GENOMIC DNA]</scope>
    <source>
        <strain evidence="4 5">CCAP 1055/1</strain>
    </source>
</reference>
<protein>
    <submittedName>
        <fullName evidence="4">Hydrolase</fullName>
    </submittedName>
</protein>
<dbReference type="STRING" id="556484.B7G957"/>
<dbReference type="GO" id="GO:0042171">
    <property type="term" value="F:lysophosphatidic acid acyltransferase activity"/>
    <property type="evidence" value="ECO:0007669"/>
    <property type="project" value="TreeGrafter"/>
</dbReference>
<evidence type="ECO:0000256" key="1">
    <source>
        <dbReference type="ARBA" id="ARBA00038097"/>
    </source>
</evidence>
<evidence type="ECO:0000313" key="4">
    <source>
        <dbReference type="EMBL" id="EEC44765.1"/>
    </source>
</evidence>
<name>B7G957_PHATC</name>
<dbReference type="ESTHER" id="phatc-b7g957">
    <property type="family name" value="CGI-58_ABHD5_ABHD4"/>
</dbReference>
<dbReference type="RefSeq" id="XP_002183583.1">
    <property type="nucleotide sequence ID" value="XM_002183547.1"/>
</dbReference>
<keyword evidence="5" id="KW-1185">Reference proteome</keyword>
<dbReference type="InParanoid" id="B7G957"/>
<reference evidence="5" key="2">
    <citation type="submission" date="2008-08" db="EMBL/GenBank/DDBJ databases">
        <authorList>
            <consortium name="Diatom Consortium"/>
            <person name="Grigoriev I."/>
            <person name="Grimwood J."/>
            <person name="Kuo A."/>
            <person name="Otillar R.P."/>
            <person name="Salamov A."/>
            <person name="Detter J.C."/>
            <person name="Lindquist E."/>
            <person name="Shapiro H."/>
            <person name="Lucas S."/>
            <person name="Glavina del Rio T."/>
            <person name="Pitluck S."/>
            <person name="Rokhsar D."/>
            <person name="Bowler C."/>
        </authorList>
    </citation>
    <scope>GENOME REANNOTATION</scope>
    <source>
        <strain evidence="5">CCAP 1055/1</strain>
    </source>
</reference>
<evidence type="ECO:0000256" key="2">
    <source>
        <dbReference type="SAM" id="MobiDB-lite"/>
    </source>
</evidence>
<feature type="domain" description="AB hydrolase-1" evidence="3">
    <location>
        <begin position="160"/>
        <end position="437"/>
    </location>
</feature>
<dbReference type="AlphaFoldDB" id="B7G957"/>
<dbReference type="eggNOG" id="KOG4409">
    <property type="taxonomic scope" value="Eukaryota"/>
</dbReference>
<dbReference type="OrthoDB" id="7457040at2759"/>
<dbReference type="GO" id="GO:0055088">
    <property type="term" value="P:lipid homeostasis"/>
    <property type="evidence" value="ECO:0007669"/>
    <property type="project" value="TreeGrafter"/>
</dbReference>
<proteinExistence type="inferred from homology"/>